<reference evidence="10 11" key="1">
    <citation type="submission" date="2016-07" db="EMBL/GenBank/DDBJ databases">
        <authorList>
            <person name="Townsley L."/>
            <person name="Shank E.A."/>
        </authorList>
    </citation>
    <scope>NUCLEOTIDE SEQUENCE [LARGE SCALE GENOMIC DNA]</scope>
    <source>
        <strain evidence="10 11">CH01</strain>
    </source>
</reference>
<dbReference type="Pfam" id="PF09286">
    <property type="entry name" value="Pro-kuma_activ"/>
    <property type="match status" value="1"/>
</dbReference>
<feature type="domain" description="Peptidase S53" evidence="9">
    <location>
        <begin position="221"/>
        <end position="570"/>
    </location>
</feature>
<dbReference type="SMART" id="SM00944">
    <property type="entry name" value="Pro-kuma_activ"/>
    <property type="match status" value="1"/>
</dbReference>
<accession>A0ABX2ZRH9</accession>
<comment type="cofactor">
    <cofactor evidence="1">
        <name>Ca(2+)</name>
        <dbReference type="ChEBI" id="CHEBI:29108"/>
    </cofactor>
</comment>
<dbReference type="PANTHER" id="PTHR14218">
    <property type="entry name" value="PROTEASE S8 TRIPEPTIDYL PEPTIDASE I CLN2"/>
    <property type="match status" value="1"/>
</dbReference>
<evidence type="ECO:0000313" key="10">
    <source>
        <dbReference type="EMBL" id="ODG91079.1"/>
    </source>
</evidence>
<dbReference type="PROSITE" id="PS00138">
    <property type="entry name" value="SUBTILASE_SER"/>
    <property type="match status" value="1"/>
</dbReference>
<dbReference type="SUPFAM" id="SSF54897">
    <property type="entry name" value="Protease propeptides/inhibitors"/>
    <property type="match status" value="1"/>
</dbReference>
<keyword evidence="11" id="KW-1185">Reference proteome</keyword>
<feature type="chain" id="PRO_5045932874" description="Peptidase S53 domain-containing protein" evidence="8">
    <location>
        <begin position="31"/>
        <end position="570"/>
    </location>
</feature>
<keyword evidence="3" id="KW-0479">Metal-binding</keyword>
<evidence type="ECO:0000256" key="8">
    <source>
        <dbReference type="SAM" id="SignalP"/>
    </source>
</evidence>
<evidence type="ECO:0000256" key="7">
    <source>
        <dbReference type="ARBA" id="ARBA00023145"/>
    </source>
</evidence>
<evidence type="ECO:0000256" key="2">
    <source>
        <dbReference type="ARBA" id="ARBA00022670"/>
    </source>
</evidence>
<keyword evidence="4" id="KW-0378">Hydrolase</keyword>
<dbReference type="InterPro" id="IPR015366">
    <property type="entry name" value="S53_propep"/>
</dbReference>
<evidence type="ECO:0000313" key="11">
    <source>
        <dbReference type="Proteomes" id="UP000094580"/>
    </source>
</evidence>
<dbReference type="RefSeq" id="WP_069034449.1">
    <property type="nucleotide sequence ID" value="NZ_MDKC01000032.1"/>
</dbReference>
<evidence type="ECO:0000256" key="6">
    <source>
        <dbReference type="ARBA" id="ARBA00022837"/>
    </source>
</evidence>
<keyword evidence="5" id="KW-0720">Serine protease</keyword>
<keyword evidence="7" id="KW-0865">Zymogen</keyword>
<dbReference type="InterPro" id="IPR036852">
    <property type="entry name" value="Peptidase_S8/S53_dom_sf"/>
</dbReference>
<dbReference type="Proteomes" id="UP000094580">
    <property type="component" value="Unassembled WGS sequence"/>
</dbReference>
<keyword evidence="6" id="KW-0106">Calcium</keyword>
<dbReference type="CDD" id="cd04056">
    <property type="entry name" value="Peptidases_S53"/>
    <property type="match status" value="1"/>
</dbReference>
<dbReference type="PANTHER" id="PTHR14218:SF15">
    <property type="entry name" value="TRIPEPTIDYL-PEPTIDASE 1"/>
    <property type="match status" value="1"/>
</dbReference>
<dbReference type="CDD" id="cd11377">
    <property type="entry name" value="Pro-peptidase_S53"/>
    <property type="match status" value="1"/>
</dbReference>
<dbReference type="PROSITE" id="PS51695">
    <property type="entry name" value="SEDOLISIN"/>
    <property type="match status" value="1"/>
</dbReference>
<comment type="caution">
    <text evidence="10">The sequence shown here is derived from an EMBL/GenBank/DDBJ whole genome shotgun (WGS) entry which is preliminary data.</text>
</comment>
<dbReference type="EMBL" id="MDKC01000032">
    <property type="protein sequence ID" value="ODG91079.1"/>
    <property type="molecule type" value="Genomic_DNA"/>
</dbReference>
<evidence type="ECO:0000259" key="9">
    <source>
        <dbReference type="PROSITE" id="PS51695"/>
    </source>
</evidence>
<name>A0ABX2ZRH9_9BACI</name>
<feature type="signal peptide" evidence="8">
    <location>
        <begin position="1"/>
        <end position="30"/>
    </location>
</feature>
<dbReference type="InterPro" id="IPR030400">
    <property type="entry name" value="Sedolisin_dom"/>
</dbReference>
<dbReference type="InterPro" id="IPR023828">
    <property type="entry name" value="Peptidase_S8_Ser-AS"/>
</dbReference>
<protein>
    <recommendedName>
        <fullName evidence="9">Peptidase S53 domain-containing protein</fullName>
    </recommendedName>
</protein>
<organism evidence="10 11">
    <name type="scientific">Gottfriedia luciferensis</name>
    <dbReference type="NCBI Taxonomy" id="178774"/>
    <lineage>
        <taxon>Bacteria</taxon>
        <taxon>Bacillati</taxon>
        <taxon>Bacillota</taxon>
        <taxon>Bacilli</taxon>
        <taxon>Bacillales</taxon>
        <taxon>Bacillaceae</taxon>
        <taxon>Gottfriedia</taxon>
    </lineage>
</organism>
<evidence type="ECO:0000256" key="4">
    <source>
        <dbReference type="ARBA" id="ARBA00022801"/>
    </source>
</evidence>
<dbReference type="SUPFAM" id="SSF52743">
    <property type="entry name" value="Subtilisin-like"/>
    <property type="match status" value="1"/>
</dbReference>
<evidence type="ECO:0000256" key="3">
    <source>
        <dbReference type="ARBA" id="ARBA00022723"/>
    </source>
</evidence>
<evidence type="ECO:0000256" key="1">
    <source>
        <dbReference type="ARBA" id="ARBA00001913"/>
    </source>
</evidence>
<sequence>MKKRNRKLLVPAVASLLTLSMYFPGGPTFAAASKHVQLNQVAPTAANHGTSTGHTNRNSKATVTIALQLRNSDKLDEYIASLKNPDSINYKKYLTPNEFKNQYGPTDTTVANVKSYLTSQGFKVENVSSNNAFITVSGTIGQMEDTFGVTINNYKDSNGKTYYANDQAPSIPAEFSGVITDVEGLNNEPHYTHSKISSASMQFSQQNKAVTPKVGSGPAGGYTPAELKGAYDINPLATAGYTGSGQTVAVMELDGYKATNISTYNNYYGLGSPAPTNVYIDGYSGAAGQGAIEVELDIEVINAIAPKAQVVVYEGPNSAQGLIDTYQKIASDNTAKSISVSWGIGEQHEASATMNSLHTIFQQFAAQGQSIFAASGDNGAYDSGGRTLEVDSPANDPYVTGVGGTHLNLSGTSYSSETVWSNKTSKSGDGGGLSKVYTMPSFQSGPGVQNSYSNGKREVPDVSAAADPNTGYSIYTGGAWHVVGGTSAAAPLWAGIAALNNQFAQANGKGNLGQANPTLYQVFNTTQKYAAYHDITSGTNLYYPATSGYDMASGIGTPDAYNLIRDINGF</sequence>
<proteinExistence type="predicted"/>
<gene>
    <name evidence="10" type="ORF">BED47_08620</name>
</gene>
<evidence type="ECO:0000256" key="5">
    <source>
        <dbReference type="ARBA" id="ARBA00022825"/>
    </source>
</evidence>
<keyword evidence="8" id="KW-0732">Signal</keyword>
<keyword evidence="2" id="KW-0645">Protease</keyword>
<dbReference type="InterPro" id="IPR050819">
    <property type="entry name" value="Tripeptidyl-peptidase_I"/>
</dbReference>
<dbReference type="Gene3D" id="3.40.50.200">
    <property type="entry name" value="Peptidase S8/S53 domain"/>
    <property type="match status" value="1"/>
</dbReference>